<keyword evidence="1" id="KW-0812">Transmembrane</keyword>
<accession>A0A644SMZ5</accession>
<comment type="caution">
    <text evidence="2">The sequence shown here is derived from an EMBL/GenBank/DDBJ whole genome shotgun (WGS) entry which is preliminary data.</text>
</comment>
<proteinExistence type="predicted"/>
<name>A0A644SMZ5_9ZZZZ</name>
<keyword evidence="1" id="KW-0472">Membrane</keyword>
<organism evidence="2">
    <name type="scientific">bioreactor metagenome</name>
    <dbReference type="NCBI Taxonomy" id="1076179"/>
    <lineage>
        <taxon>unclassified sequences</taxon>
        <taxon>metagenomes</taxon>
        <taxon>ecological metagenomes</taxon>
    </lineage>
</organism>
<keyword evidence="1" id="KW-1133">Transmembrane helix</keyword>
<gene>
    <name evidence="2" type="ORF">SDC9_01511</name>
</gene>
<evidence type="ECO:0000256" key="1">
    <source>
        <dbReference type="SAM" id="Phobius"/>
    </source>
</evidence>
<dbReference type="AlphaFoldDB" id="A0A644SMZ5"/>
<evidence type="ECO:0000313" key="2">
    <source>
        <dbReference type="EMBL" id="MPL56029.1"/>
    </source>
</evidence>
<protein>
    <submittedName>
        <fullName evidence="2">Uncharacterized protein</fullName>
    </submittedName>
</protein>
<dbReference type="EMBL" id="VSSQ01000002">
    <property type="protein sequence ID" value="MPL56029.1"/>
    <property type="molecule type" value="Genomic_DNA"/>
</dbReference>
<feature type="transmembrane region" description="Helical" evidence="1">
    <location>
        <begin position="27"/>
        <end position="45"/>
    </location>
</feature>
<reference evidence="2" key="1">
    <citation type="submission" date="2019-08" db="EMBL/GenBank/DDBJ databases">
        <authorList>
            <person name="Kucharzyk K."/>
            <person name="Murdoch R.W."/>
            <person name="Higgins S."/>
            <person name="Loffler F."/>
        </authorList>
    </citation>
    <scope>NUCLEOTIDE SEQUENCE</scope>
</reference>
<sequence length="72" mass="8538">MMHFYEKYQISNTFALFGTFVTFIENHPTLLFIVVQIIALVFDLIRQKILKQKTKSIINQKGKTFEVNQKNE</sequence>